<dbReference type="STRING" id="1122184.SAMN02745176_02213"/>
<reference evidence="3 4" key="1">
    <citation type="submission" date="2016-11" db="EMBL/GenBank/DDBJ databases">
        <authorList>
            <person name="Jaros S."/>
            <person name="Januszkiewicz K."/>
            <person name="Wedrychowicz H."/>
        </authorList>
    </citation>
    <scope>NUCLEOTIDE SEQUENCE [LARGE SCALE GENOMIC DNA]</scope>
    <source>
        <strain evidence="3 4">DSM 19022</strain>
    </source>
</reference>
<dbReference type="SUPFAM" id="SSF53335">
    <property type="entry name" value="S-adenosyl-L-methionine-dependent methyltransferases"/>
    <property type="match status" value="1"/>
</dbReference>
<evidence type="ECO:0000256" key="1">
    <source>
        <dbReference type="ARBA" id="ARBA00022603"/>
    </source>
</evidence>
<gene>
    <name evidence="3" type="ORF">SAMN02745176_02213</name>
</gene>
<dbReference type="GO" id="GO:0003676">
    <property type="term" value="F:nucleic acid binding"/>
    <property type="evidence" value="ECO:0007669"/>
    <property type="project" value="InterPro"/>
</dbReference>
<dbReference type="OrthoDB" id="9803017at2"/>
<dbReference type="Proteomes" id="UP000184442">
    <property type="component" value="Unassembled WGS sequence"/>
</dbReference>
<dbReference type="NCBIfam" id="TIGR00095">
    <property type="entry name" value="16S rRNA (guanine(966)-N(2))-methyltransferase RsmD"/>
    <property type="match status" value="1"/>
</dbReference>
<protein>
    <submittedName>
        <fullName evidence="3">16S rRNA (Guanine(966)-N(2))-methyltransferase RsmD</fullName>
    </submittedName>
</protein>
<dbReference type="PROSITE" id="PS00092">
    <property type="entry name" value="N6_MTASE"/>
    <property type="match status" value="1"/>
</dbReference>
<name>A0A1M6G4C0_9FIRM</name>
<dbReference type="Pfam" id="PF03602">
    <property type="entry name" value="Cons_hypoth95"/>
    <property type="match status" value="1"/>
</dbReference>
<keyword evidence="4" id="KW-1185">Reference proteome</keyword>
<dbReference type="PANTHER" id="PTHR43542">
    <property type="entry name" value="METHYLTRANSFERASE"/>
    <property type="match status" value="1"/>
</dbReference>
<keyword evidence="2 3" id="KW-0808">Transferase</keyword>
<evidence type="ECO:0000256" key="2">
    <source>
        <dbReference type="ARBA" id="ARBA00022679"/>
    </source>
</evidence>
<dbReference type="Gene3D" id="3.40.50.150">
    <property type="entry name" value="Vaccinia Virus protein VP39"/>
    <property type="match status" value="1"/>
</dbReference>
<keyword evidence="1 3" id="KW-0489">Methyltransferase</keyword>
<evidence type="ECO:0000313" key="3">
    <source>
        <dbReference type="EMBL" id="SHJ04657.1"/>
    </source>
</evidence>
<dbReference type="InterPro" id="IPR002052">
    <property type="entry name" value="DNA_methylase_N6_adenine_CS"/>
</dbReference>
<dbReference type="GO" id="GO:0031167">
    <property type="term" value="P:rRNA methylation"/>
    <property type="evidence" value="ECO:0007669"/>
    <property type="project" value="InterPro"/>
</dbReference>
<dbReference type="EMBL" id="FQZS01000014">
    <property type="protein sequence ID" value="SHJ04657.1"/>
    <property type="molecule type" value="Genomic_DNA"/>
</dbReference>
<dbReference type="InterPro" id="IPR029063">
    <property type="entry name" value="SAM-dependent_MTases_sf"/>
</dbReference>
<evidence type="ECO:0000313" key="4">
    <source>
        <dbReference type="Proteomes" id="UP000184442"/>
    </source>
</evidence>
<proteinExistence type="predicted"/>
<dbReference type="InterPro" id="IPR004398">
    <property type="entry name" value="RNA_MeTrfase_RsmD"/>
</dbReference>
<dbReference type="AlphaFoldDB" id="A0A1M6G4C0"/>
<dbReference type="PIRSF" id="PIRSF004553">
    <property type="entry name" value="CHP00095"/>
    <property type="match status" value="1"/>
</dbReference>
<dbReference type="CDD" id="cd02440">
    <property type="entry name" value="AdoMet_MTases"/>
    <property type="match status" value="1"/>
</dbReference>
<organism evidence="3 4">
    <name type="scientific">Lutispora thermophila DSM 19022</name>
    <dbReference type="NCBI Taxonomy" id="1122184"/>
    <lineage>
        <taxon>Bacteria</taxon>
        <taxon>Bacillati</taxon>
        <taxon>Bacillota</taxon>
        <taxon>Clostridia</taxon>
        <taxon>Lutisporales</taxon>
        <taxon>Lutisporaceae</taxon>
        <taxon>Lutispora</taxon>
    </lineage>
</organism>
<dbReference type="GO" id="GO:0008168">
    <property type="term" value="F:methyltransferase activity"/>
    <property type="evidence" value="ECO:0007669"/>
    <property type="project" value="UniProtKB-KW"/>
</dbReference>
<accession>A0A1M6G4C0</accession>
<sequence length="184" mass="20487">MRIIAGDLKGRKLESINTDNIRPTSDKVREALFSILGNKVIDSRFLDLFAGSGGVGIEAYSRGARDVVFVDASIDSIKVLKKNLEKINIINETKVIHSDYSVAIERLSNQGREFDIIFIDPPYKMGIALEAAGKILERKLLAEDGIIIIEHDSKDIMPETTGVLVKFKEKKYGNNSLSLYCIKN</sequence>
<dbReference type="PANTHER" id="PTHR43542:SF1">
    <property type="entry name" value="METHYLTRANSFERASE"/>
    <property type="match status" value="1"/>
</dbReference>
<dbReference type="RefSeq" id="WP_073026257.1">
    <property type="nucleotide sequence ID" value="NZ_FQZS01000014.1"/>
</dbReference>